<dbReference type="AlphaFoldDB" id="K1QRR8"/>
<accession>K1QRR8</accession>
<protein>
    <submittedName>
        <fullName evidence="1">Uncharacterized protein</fullName>
    </submittedName>
</protein>
<sequence length="118" mass="13141">MYDFILHEADFILAIAARYMSVVRTIRIFPEIVKHASVHGEETVVTIAVMVIMDTVVGKDANVVIGRYAIQRMDVSRTTLYYVGLSGTFIDIVSETPASLVLLSPLQYQKYASDLLAN</sequence>
<name>K1QRR8_MAGGI</name>
<organism evidence="1">
    <name type="scientific">Magallana gigas</name>
    <name type="common">Pacific oyster</name>
    <name type="synonym">Crassostrea gigas</name>
    <dbReference type="NCBI Taxonomy" id="29159"/>
    <lineage>
        <taxon>Eukaryota</taxon>
        <taxon>Metazoa</taxon>
        <taxon>Spiralia</taxon>
        <taxon>Lophotrochozoa</taxon>
        <taxon>Mollusca</taxon>
        <taxon>Bivalvia</taxon>
        <taxon>Autobranchia</taxon>
        <taxon>Pteriomorphia</taxon>
        <taxon>Ostreida</taxon>
        <taxon>Ostreoidea</taxon>
        <taxon>Ostreidae</taxon>
        <taxon>Magallana</taxon>
    </lineage>
</organism>
<gene>
    <name evidence="1" type="ORF">CGI_10001799</name>
</gene>
<reference evidence="1" key="1">
    <citation type="journal article" date="2012" name="Nature">
        <title>The oyster genome reveals stress adaptation and complexity of shell formation.</title>
        <authorList>
            <person name="Zhang G."/>
            <person name="Fang X."/>
            <person name="Guo X."/>
            <person name="Li L."/>
            <person name="Luo R."/>
            <person name="Xu F."/>
            <person name="Yang P."/>
            <person name="Zhang L."/>
            <person name="Wang X."/>
            <person name="Qi H."/>
            <person name="Xiong Z."/>
            <person name="Que H."/>
            <person name="Xie Y."/>
            <person name="Holland P.W."/>
            <person name="Paps J."/>
            <person name="Zhu Y."/>
            <person name="Wu F."/>
            <person name="Chen Y."/>
            <person name="Wang J."/>
            <person name="Peng C."/>
            <person name="Meng J."/>
            <person name="Yang L."/>
            <person name="Liu J."/>
            <person name="Wen B."/>
            <person name="Zhang N."/>
            <person name="Huang Z."/>
            <person name="Zhu Q."/>
            <person name="Feng Y."/>
            <person name="Mount A."/>
            <person name="Hedgecock D."/>
            <person name="Xu Z."/>
            <person name="Liu Y."/>
            <person name="Domazet-Loso T."/>
            <person name="Du Y."/>
            <person name="Sun X."/>
            <person name="Zhang S."/>
            <person name="Liu B."/>
            <person name="Cheng P."/>
            <person name="Jiang X."/>
            <person name="Li J."/>
            <person name="Fan D."/>
            <person name="Wang W."/>
            <person name="Fu W."/>
            <person name="Wang T."/>
            <person name="Wang B."/>
            <person name="Zhang J."/>
            <person name="Peng Z."/>
            <person name="Li Y."/>
            <person name="Li N."/>
            <person name="Wang J."/>
            <person name="Chen M."/>
            <person name="He Y."/>
            <person name="Tan F."/>
            <person name="Song X."/>
            <person name="Zheng Q."/>
            <person name="Huang R."/>
            <person name="Yang H."/>
            <person name="Du X."/>
            <person name="Chen L."/>
            <person name="Yang M."/>
            <person name="Gaffney P.M."/>
            <person name="Wang S."/>
            <person name="Luo L."/>
            <person name="She Z."/>
            <person name="Ming Y."/>
            <person name="Huang W."/>
            <person name="Zhang S."/>
            <person name="Huang B."/>
            <person name="Zhang Y."/>
            <person name="Qu T."/>
            <person name="Ni P."/>
            <person name="Miao G."/>
            <person name="Wang J."/>
            <person name="Wang Q."/>
            <person name="Steinberg C.E."/>
            <person name="Wang H."/>
            <person name="Li N."/>
            <person name="Qian L."/>
            <person name="Zhang G."/>
            <person name="Li Y."/>
            <person name="Yang H."/>
            <person name="Liu X."/>
            <person name="Wang J."/>
            <person name="Yin Y."/>
            <person name="Wang J."/>
        </authorList>
    </citation>
    <scope>NUCLEOTIDE SEQUENCE [LARGE SCALE GENOMIC DNA]</scope>
    <source>
        <strain evidence="1">05x7-T-G4-1.051#20</strain>
    </source>
</reference>
<proteinExistence type="predicted"/>
<dbReference type="EMBL" id="JH817731">
    <property type="protein sequence ID" value="EKC39612.1"/>
    <property type="molecule type" value="Genomic_DNA"/>
</dbReference>
<evidence type="ECO:0000313" key="1">
    <source>
        <dbReference type="EMBL" id="EKC39612.1"/>
    </source>
</evidence>
<dbReference type="InParanoid" id="K1QRR8"/>
<dbReference type="HOGENOM" id="CLU_2075406_0_0_1"/>